<dbReference type="RefSeq" id="WP_327795018.1">
    <property type="nucleotide sequence ID" value="NZ_JADQAZ010000003.1"/>
</dbReference>
<reference evidence="1 2" key="1">
    <citation type="journal article" date="2021" name="Arch. Microbiol.">
        <title>Harenicola maris gen. nov., sp. nov. isolated from the Sea of Japan shallow sediments.</title>
        <authorList>
            <person name="Romanenko L.A."/>
            <person name="Kurilenko V.V."/>
            <person name="Chernysheva N.Y."/>
            <person name="Tekutyeva L.A."/>
            <person name="Velansky P.V."/>
            <person name="Svetashev V.I."/>
            <person name="Isaeva M.P."/>
        </authorList>
    </citation>
    <scope>NUCLEOTIDE SEQUENCE [LARGE SCALE GENOMIC DNA]</scope>
    <source>
        <strain evidence="1 2">KMM 3653</strain>
    </source>
</reference>
<gene>
    <name evidence="1" type="ORF">IV417_15520</name>
</gene>
<organism evidence="1 2">
    <name type="scientific">Harenicola maris</name>
    <dbReference type="NCBI Taxonomy" id="2841044"/>
    <lineage>
        <taxon>Bacteria</taxon>
        <taxon>Pseudomonadati</taxon>
        <taxon>Pseudomonadota</taxon>
        <taxon>Alphaproteobacteria</taxon>
        <taxon>Rhodobacterales</taxon>
        <taxon>Paracoccaceae</taxon>
        <taxon>Harenicola</taxon>
    </lineage>
</organism>
<sequence length="179" mass="19037">MSAKVTRIVQFYDAAHDDRAHTALPGLMERYNLAEITPRAVEGPMFSAFAMPYDEVDKAQYYRFTFHGGAALRAFLEAEVAHHDGIVLTPSVEAMSPQAMVLVTADAGLQQAFAAQSIPAFLVAGGALVDPESFGAAFARTGAVGRAHAEAFEDEVFGGAALAIDLPISAPMDEDADEF</sequence>
<dbReference type="EMBL" id="JADQAZ010000003">
    <property type="protein sequence ID" value="MBT0958798.1"/>
    <property type="molecule type" value="Genomic_DNA"/>
</dbReference>
<proteinExistence type="predicted"/>
<dbReference type="Proteomes" id="UP001315686">
    <property type="component" value="Unassembled WGS sequence"/>
</dbReference>
<protein>
    <submittedName>
        <fullName evidence="1">Uncharacterized protein</fullName>
    </submittedName>
</protein>
<name>A0AAP2G5C5_9RHOB</name>
<evidence type="ECO:0000313" key="1">
    <source>
        <dbReference type="EMBL" id="MBT0958798.1"/>
    </source>
</evidence>
<keyword evidence="2" id="KW-1185">Reference proteome</keyword>
<evidence type="ECO:0000313" key="2">
    <source>
        <dbReference type="Proteomes" id="UP001315686"/>
    </source>
</evidence>
<dbReference type="AlphaFoldDB" id="A0AAP2G5C5"/>
<comment type="caution">
    <text evidence="1">The sequence shown here is derived from an EMBL/GenBank/DDBJ whole genome shotgun (WGS) entry which is preliminary data.</text>
</comment>
<accession>A0AAP2G5C5</accession>